<dbReference type="PRINTS" id="PR01044">
    <property type="entry name" value="TRNASYNTHGA"/>
</dbReference>
<organism evidence="10 11">
    <name type="scientific">Ectopseudomonas oleovorans</name>
    <name type="common">Pseudomonas oleovorans</name>
    <dbReference type="NCBI Taxonomy" id="301"/>
    <lineage>
        <taxon>Bacteria</taxon>
        <taxon>Pseudomonadati</taxon>
        <taxon>Pseudomonadota</taxon>
        <taxon>Gammaproteobacteria</taxon>
        <taxon>Pseudomonadales</taxon>
        <taxon>Pseudomonadaceae</taxon>
        <taxon>Ectopseudomonas</taxon>
    </lineage>
</organism>
<comment type="similarity">
    <text evidence="1 9">Belongs to the class-II aminoacyl-tRNA synthetase family.</text>
</comment>
<accession>A0A379JS21</accession>
<evidence type="ECO:0000256" key="8">
    <source>
        <dbReference type="ARBA" id="ARBA00047937"/>
    </source>
</evidence>
<keyword evidence="6 9" id="KW-0648">Protein biosynthesis</keyword>
<evidence type="ECO:0000313" key="11">
    <source>
        <dbReference type="Proteomes" id="UP000255303"/>
    </source>
</evidence>
<comment type="subcellular location">
    <subcellularLocation>
        <location evidence="9">Cytoplasm</location>
    </subcellularLocation>
</comment>
<dbReference type="Proteomes" id="UP000255303">
    <property type="component" value="Unassembled WGS sequence"/>
</dbReference>
<dbReference type="GO" id="GO:0004820">
    <property type="term" value="F:glycine-tRNA ligase activity"/>
    <property type="evidence" value="ECO:0007669"/>
    <property type="project" value="UniProtKB-UniRule"/>
</dbReference>
<dbReference type="GO" id="GO:0005829">
    <property type="term" value="C:cytosol"/>
    <property type="evidence" value="ECO:0007669"/>
    <property type="project" value="TreeGrafter"/>
</dbReference>
<dbReference type="FunFam" id="3.30.930.10:FF:000006">
    <property type="entry name" value="Glycine--tRNA ligase alpha subunit"/>
    <property type="match status" value="1"/>
</dbReference>
<keyword evidence="7 9" id="KW-0030">Aminoacyl-tRNA synthetase</keyword>
<dbReference type="NCBIfam" id="TIGR00388">
    <property type="entry name" value="glyQ"/>
    <property type="match status" value="1"/>
</dbReference>
<protein>
    <recommendedName>
        <fullName evidence="9">Glycine--tRNA ligase alpha subunit</fullName>
        <ecNumber evidence="9">6.1.1.14</ecNumber>
    </recommendedName>
    <alternativeName>
        <fullName evidence="9">Glycyl-tRNA synthetase alpha subunit</fullName>
        <shortName evidence="9">GlyRS</shortName>
    </alternativeName>
</protein>
<gene>
    <name evidence="9 10" type="primary">glyQ</name>
    <name evidence="10" type="ORF">NCTC10692_01747</name>
</gene>
<keyword evidence="9" id="KW-0963">Cytoplasm</keyword>
<evidence type="ECO:0000256" key="1">
    <source>
        <dbReference type="ARBA" id="ARBA00008226"/>
    </source>
</evidence>
<dbReference type="Gene3D" id="3.30.930.10">
    <property type="entry name" value="Bira Bifunctional Protein, Domain 2"/>
    <property type="match status" value="1"/>
</dbReference>
<dbReference type="SUPFAM" id="SSF55681">
    <property type="entry name" value="Class II aaRS and biotin synthetases"/>
    <property type="match status" value="1"/>
</dbReference>
<dbReference type="Pfam" id="PF02091">
    <property type="entry name" value="tRNA-synt_2e"/>
    <property type="match status" value="1"/>
</dbReference>
<evidence type="ECO:0000256" key="3">
    <source>
        <dbReference type="ARBA" id="ARBA00022598"/>
    </source>
</evidence>
<evidence type="ECO:0000313" key="10">
    <source>
        <dbReference type="EMBL" id="SUD51298.1"/>
    </source>
</evidence>
<dbReference type="InterPro" id="IPR045864">
    <property type="entry name" value="aa-tRNA-synth_II/BPL/LPL"/>
</dbReference>
<dbReference type="PROSITE" id="PS50861">
    <property type="entry name" value="AA_TRNA_LIGASE_II_GLYAB"/>
    <property type="match status" value="1"/>
</dbReference>
<dbReference type="AlphaFoldDB" id="A0A061CRR4"/>
<dbReference type="PANTHER" id="PTHR30075:SF2">
    <property type="entry name" value="GLYCINE--TRNA LIGASE, CHLOROPLASTIC_MITOCHONDRIAL 2"/>
    <property type="match status" value="1"/>
</dbReference>
<dbReference type="NCBIfam" id="NF006827">
    <property type="entry name" value="PRK09348.1"/>
    <property type="match status" value="1"/>
</dbReference>
<dbReference type="InterPro" id="IPR002310">
    <property type="entry name" value="Gly-tRNA_ligase_asu"/>
</dbReference>
<sequence length="357" mass="40581">MCRTLRPAPSFDILPGFPSQASTGDFFVSQNKPAVRTFQDLILALQNYWAEQGCVVLQPYDMEVGAGTFHTATFLRAVGPETWNAAYVQPSRRPTDGRYGENPNRLQHYYQFQVVLKPNPENFQELYLGSLKAIGLDPEVHDIRFVEDNWESPTLGAWGLGWEIWLNGMEVTQFTYFQQVGGLECYPVTGEITYGLERLAMYLQGVDSVYDLIWTDGPFGTVTYGDVFHQNEVEQSTYNFEHANVEKLFELFDFYESEANRLIELELPLPTYEMVLKASHTFNLLDARRAISVTARQQYILRVRTLARAVAQSYLQARAKLGFPMATPELRDEVLAKLKDAGLLQDEVLGNTLEAQA</sequence>
<proteinExistence type="inferred from homology"/>
<dbReference type="PANTHER" id="PTHR30075">
    <property type="entry name" value="GLYCYL-TRNA SYNTHETASE"/>
    <property type="match status" value="1"/>
</dbReference>
<evidence type="ECO:0000256" key="9">
    <source>
        <dbReference type="HAMAP-Rule" id="MF_00254"/>
    </source>
</evidence>
<dbReference type="EC" id="6.1.1.14" evidence="9"/>
<dbReference type="EMBL" id="UGUV01000002">
    <property type="protein sequence ID" value="SUD51298.1"/>
    <property type="molecule type" value="Genomic_DNA"/>
</dbReference>
<keyword evidence="4 9" id="KW-0547">Nucleotide-binding</keyword>
<comment type="catalytic activity">
    <reaction evidence="8 9">
        <text>tRNA(Gly) + glycine + ATP = glycyl-tRNA(Gly) + AMP + diphosphate</text>
        <dbReference type="Rhea" id="RHEA:16013"/>
        <dbReference type="Rhea" id="RHEA-COMP:9664"/>
        <dbReference type="Rhea" id="RHEA-COMP:9683"/>
        <dbReference type="ChEBI" id="CHEBI:30616"/>
        <dbReference type="ChEBI" id="CHEBI:33019"/>
        <dbReference type="ChEBI" id="CHEBI:57305"/>
        <dbReference type="ChEBI" id="CHEBI:78442"/>
        <dbReference type="ChEBI" id="CHEBI:78522"/>
        <dbReference type="ChEBI" id="CHEBI:456215"/>
        <dbReference type="EC" id="6.1.1.14"/>
    </reaction>
</comment>
<dbReference type="CDD" id="cd00733">
    <property type="entry name" value="GlyRS_alpha_core"/>
    <property type="match status" value="1"/>
</dbReference>
<reference evidence="10 11" key="1">
    <citation type="submission" date="2018-06" db="EMBL/GenBank/DDBJ databases">
        <authorList>
            <consortium name="Pathogen Informatics"/>
            <person name="Doyle S."/>
        </authorList>
    </citation>
    <scope>NUCLEOTIDE SEQUENCE [LARGE SCALE GENOMIC DNA]</scope>
    <source>
        <strain evidence="10 11">NCTC10692</strain>
    </source>
</reference>
<evidence type="ECO:0000256" key="4">
    <source>
        <dbReference type="ARBA" id="ARBA00022741"/>
    </source>
</evidence>
<keyword evidence="5 9" id="KW-0067">ATP-binding</keyword>
<dbReference type="GO" id="GO:0005524">
    <property type="term" value="F:ATP binding"/>
    <property type="evidence" value="ECO:0007669"/>
    <property type="project" value="UniProtKB-UniRule"/>
</dbReference>
<dbReference type="InterPro" id="IPR006194">
    <property type="entry name" value="Gly-tRNA-synth_heterodimer"/>
</dbReference>
<keyword evidence="3 9" id="KW-0436">Ligase</keyword>
<dbReference type="Gene3D" id="1.20.58.180">
    <property type="entry name" value="Class II aaRS and biotin synthetases, domain 2"/>
    <property type="match status" value="1"/>
</dbReference>
<dbReference type="GO" id="GO:0006426">
    <property type="term" value="P:glycyl-tRNA aminoacylation"/>
    <property type="evidence" value="ECO:0007669"/>
    <property type="project" value="UniProtKB-UniRule"/>
</dbReference>
<name>A0A061CRR4_ECTOL</name>
<evidence type="ECO:0000256" key="6">
    <source>
        <dbReference type="ARBA" id="ARBA00022917"/>
    </source>
</evidence>
<evidence type="ECO:0000256" key="2">
    <source>
        <dbReference type="ARBA" id="ARBA00011209"/>
    </source>
</evidence>
<accession>A0A061CRR4</accession>
<dbReference type="HAMAP" id="MF_00254">
    <property type="entry name" value="Gly_tRNA_synth_alpha"/>
    <property type="match status" value="1"/>
</dbReference>
<comment type="subunit">
    <text evidence="2 9">Tetramer of two alpha and two beta subunits.</text>
</comment>
<evidence type="ECO:0000256" key="5">
    <source>
        <dbReference type="ARBA" id="ARBA00022840"/>
    </source>
</evidence>
<evidence type="ECO:0000256" key="7">
    <source>
        <dbReference type="ARBA" id="ARBA00023146"/>
    </source>
</evidence>